<dbReference type="EMBL" id="MDKC01000003">
    <property type="protein sequence ID" value="ODG93089.1"/>
    <property type="molecule type" value="Genomic_DNA"/>
</dbReference>
<keyword evidence="1" id="KW-1133">Transmembrane helix</keyword>
<gene>
    <name evidence="2" type="ORF">BED47_16385</name>
</gene>
<evidence type="ECO:0000313" key="3">
    <source>
        <dbReference type="Proteomes" id="UP000094580"/>
    </source>
</evidence>
<accession>A0ABX2ZXE7</accession>
<keyword evidence="3" id="KW-1185">Reference proteome</keyword>
<evidence type="ECO:0000256" key="1">
    <source>
        <dbReference type="SAM" id="Phobius"/>
    </source>
</evidence>
<comment type="caution">
    <text evidence="2">The sequence shown here is derived from an EMBL/GenBank/DDBJ whole genome shotgun (WGS) entry which is preliminary data.</text>
</comment>
<name>A0ABX2ZXE7_9BACI</name>
<protein>
    <recommendedName>
        <fullName evidence="4">NADH dehydrogenase subunit 6</fullName>
    </recommendedName>
</protein>
<proteinExistence type="predicted"/>
<feature type="transmembrane region" description="Helical" evidence="1">
    <location>
        <begin position="55"/>
        <end position="75"/>
    </location>
</feature>
<evidence type="ECO:0008006" key="4">
    <source>
        <dbReference type="Google" id="ProtNLM"/>
    </source>
</evidence>
<evidence type="ECO:0000313" key="2">
    <source>
        <dbReference type="EMBL" id="ODG93089.1"/>
    </source>
</evidence>
<feature type="transmembrane region" description="Helical" evidence="1">
    <location>
        <begin position="95"/>
        <end position="118"/>
    </location>
</feature>
<keyword evidence="1" id="KW-0472">Membrane</keyword>
<sequence>MGIVLLFFILGKLLLVQSMLHSRITLLGLLFSIFIVVLLYLLPIFLEFNKRERSIGYSFTSLVVGFILLICTVYERYAVFVFSTLDQTEEISNTIFSFFMIGDLLFIFDFLLLLYLILFKVLKIKPAKLIFGKEIRRNKKAIKKNVFSYSPLNNIKLNED</sequence>
<keyword evidence="1" id="KW-0812">Transmembrane</keyword>
<dbReference type="RefSeq" id="WP_025568685.1">
    <property type="nucleotide sequence ID" value="NZ_MDKC01000003.1"/>
</dbReference>
<reference evidence="2 3" key="1">
    <citation type="submission" date="2016-07" db="EMBL/GenBank/DDBJ databases">
        <authorList>
            <person name="Townsley L."/>
            <person name="Shank E.A."/>
        </authorList>
    </citation>
    <scope>NUCLEOTIDE SEQUENCE [LARGE SCALE GENOMIC DNA]</scope>
    <source>
        <strain evidence="2 3">CH01</strain>
    </source>
</reference>
<organism evidence="2 3">
    <name type="scientific">Gottfriedia luciferensis</name>
    <dbReference type="NCBI Taxonomy" id="178774"/>
    <lineage>
        <taxon>Bacteria</taxon>
        <taxon>Bacillati</taxon>
        <taxon>Bacillota</taxon>
        <taxon>Bacilli</taxon>
        <taxon>Bacillales</taxon>
        <taxon>Bacillaceae</taxon>
        <taxon>Gottfriedia</taxon>
    </lineage>
</organism>
<dbReference type="Proteomes" id="UP000094580">
    <property type="component" value="Unassembled WGS sequence"/>
</dbReference>
<feature type="transmembrane region" description="Helical" evidence="1">
    <location>
        <begin position="28"/>
        <end position="48"/>
    </location>
</feature>